<proteinExistence type="predicted"/>
<dbReference type="EC" id="2.7.7.1" evidence="4"/>
<evidence type="ECO:0000256" key="1">
    <source>
        <dbReference type="PIRSR" id="PIRSR004776-1"/>
    </source>
</evidence>
<keyword evidence="4" id="KW-0548">Nucleotidyltransferase</keyword>
<keyword evidence="4" id="KW-0418">Kinase</keyword>
<organism evidence="4 5">
    <name type="scientific">Mesobacillus subterraneus</name>
    <dbReference type="NCBI Taxonomy" id="285983"/>
    <lineage>
        <taxon>Bacteria</taxon>
        <taxon>Bacillati</taxon>
        <taxon>Bacillota</taxon>
        <taxon>Bacilli</taxon>
        <taxon>Bacillales</taxon>
        <taxon>Bacillaceae</taxon>
        <taxon>Mesobacillus</taxon>
    </lineage>
</organism>
<evidence type="ECO:0000259" key="2">
    <source>
        <dbReference type="Pfam" id="PF01467"/>
    </source>
</evidence>
<dbReference type="GO" id="GO:0050262">
    <property type="term" value="F:ribosylnicotinamide kinase activity"/>
    <property type="evidence" value="ECO:0007669"/>
    <property type="project" value="UniProtKB-EC"/>
</dbReference>
<keyword evidence="1" id="KW-0547">Nucleotide-binding</keyword>
<accession>A0A3R9FFJ9</accession>
<evidence type="ECO:0000313" key="4">
    <source>
        <dbReference type="EMBL" id="RSD26900.1"/>
    </source>
</evidence>
<dbReference type="Gene3D" id="3.40.50.620">
    <property type="entry name" value="HUPs"/>
    <property type="match status" value="1"/>
</dbReference>
<dbReference type="Gene3D" id="3.40.50.300">
    <property type="entry name" value="P-loop containing nucleotide triphosphate hydrolases"/>
    <property type="match status" value="1"/>
</dbReference>
<keyword evidence="4" id="KW-0808">Transferase</keyword>
<dbReference type="SUPFAM" id="SSF52540">
    <property type="entry name" value="P-loop containing nucleoside triphosphate hydrolases"/>
    <property type="match status" value="1"/>
</dbReference>
<evidence type="ECO:0000313" key="5">
    <source>
        <dbReference type="Proteomes" id="UP000279911"/>
    </source>
</evidence>
<dbReference type="InterPro" id="IPR004821">
    <property type="entry name" value="Cyt_trans-like"/>
</dbReference>
<dbReference type="AlphaFoldDB" id="A0A3R9FFJ9"/>
<dbReference type="InterPro" id="IPR038727">
    <property type="entry name" value="NadR/Ttd14_AAA_dom"/>
</dbReference>
<dbReference type="PANTHER" id="PTHR37512">
    <property type="entry name" value="TRIFUNCTIONAL NAD BIOSYNTHESIS/REGULATOR PROTEIN NADR"/>
    <property type="match status" value="1"/>
</dbReference>
<dbReference type="GO" id="GO:0000166">
    <property type="term" value="F:nucleotide binding"/>
    <property type="evidence" value="ECO:0007669"/>
    <property type="project" value="UniProtKB-KW"/>
</dbReference>
<dbReference type="NCBIfam" id="NF005988">
    <property type="entry name" value="PRK08099.1"/>
    <property type="match status" value="1"/>
</dbReference>
<evidence type="ECO:0000259" key="3">
    <source>
        <dbReference type="Pfam" id="PF13521"/>
    </source>
</evidence>
<feature type="domain" description="NadR/Ttd14 AAA" evidence="3">
    <location>
        <begin position="170"/>
        <end position="329"/>
    </location>
</feature>
<dbReference type="Pfam" id="PF01467">
    <property type="entry name" value="CTP_transf_like"/>
    <property type="match status" value="1"/>
</dbReference>
<feature type="domain" description="Cytidyltransferase-like" evidence="2">
    <location>
        <begin position="7"/>
        <end position="149"/>
    </location>
</feature>
<dbReference type="InterPro" id="IPR052735">
    <property type="entry name" value="NAD_biosynth-regulator"/>
</dbReference>
<feature type="binding site" evidence="1">
    <location>
        <position position="16"/>
    </location>
    <ligand>
        <name>NAD(+)</name>
        <dbReference type="ChEBI" id="CHEBI:57540"/>
        <label>1</label>
    </ligand>
</feature>
<comment type="caution">
    <text evidence="4">The sequence shown here is derived from an EMBL/GenBank/DDBJ whole genome shotgun (WGS) entry which is preliminary data.</text>
</comment>
<gene>
    <name evidence="4" type="primary">nadR</name>
    <name evidence="4" type="ORF">EJA10_12270</name>
</gene>
<feature type="binding site" evidence="1">
    <location>
        <begin position="112"/>
        <end position="114"/>
    </location>
    <ligand>
        <name>NAD(+)</name>
        <dbReference type="ChEBI" id="CHEBI:57540"/>
        <label>1</label>
    </ligand>
</feature>
<dbReference type="GO" id="GO:0000309">
    <property type="term" value="F:nicotinamide-nucleotide adenylyltransferase activity"/>
    <property type="evidence" value="ECO:0007669"/>
    <property type="project" value="UniProtKB-EC"/>
</dbReference>
<name>A0A3R9FFJ9_9BACI</name>
<dbReference type="NCBIfam" id="TIGR00125">
    <property type="entry name" value="cyt_tran_rel"/>
    <property type="match status" value="1"/>
</dbReference>
<dbReference type="PANTHER" id="PTHR37512:SF1">
    <property type="entry name" value="NADR_TTD14 AAA DOMAIN-CONTAINING PROTEIN"/>
    <property type="match status" value="1"/>
</dbReference>
<dbReference type="InterPro" id="IPR016429">
    <property type="entry name" value="NAD_NadR"/>
</dbReference>
<protein>
    <submittedName>
        <fullName evidence="4">Multifunctional transcriptional regulator/nicotinamide-nucleotide adenylyltransferase/ribosylnicotinamide kinase NadR</fullName>
        <ecNumber evidence="4">2.7.1.22</ecNumber>
        <ecNumber evidence="4">2.7.7.1</ecNumber>
    </submittedName>
</protein>
<sequence>MKGRVGMFGGKFVPVHLGHVYAMIKASTMVDELHVIVSYDTEYEKEVIFKDAKIPYIPFQVRLRWWKQLTKDLHHVHVHAIEEIQTGQFSDWEKGSESIREAIGKEIDFVFSSEQQYSHYFDVLYPQAKHVVIDAGREKYPISATAIRSEGAFKYWDMLPRVVQPFFVKKVVIVGTESSGKSTLVSNLAALYNTVYVEEIGRTFYERLGDFETITLSTDFPEIAIEHKYHEKQQAGKANKVLFIDTEATVTQYFAGLYLGEHQSVLDSLASIQDYDLWLFLEPDVKWFDDGTRSFGLQSIRDANNKTLKELLYKNGVVFEIISGDYTERLSKAVQLVDELIT</sequence>
<dbReference type="OrthoDB" id="9802794at2"/>
<reference evidence="5" key="1">
    <citation type="submission" date="2018-12" db="EMBL/GenBank/DDBJ databases">
        <title>Bacillus chawlae sp. nov., Bacillus glennii sp. nov., and Bacillus saganii sp. nov. Isolated from the Vehicle Assembly Building at Kennedy Space Center where the Viking Spacecraft were Assembled.</title>
        <authorList>
            <person name="Seuylemezian A."/>
            <person name="Vaishampayan P."/>
        </authorList>
    </citation>
    <scope>NUCLEOTIDE SEQUENCE [LARGE SCALE GENOMIC DNA]</scope>
    <source>
        <strain evidence="5">DSM 13966</strain>
    </source>
</reference>
<dbReference type="Proteomes" id="UP000279911">
    <property type="component" value="Unassembled WGS sequence"/>
</dbReference>
<dbReference type="EC" id="2.7.1.22" evidence="4"/>
<dbReference type="GO" id="GO:0009435">
    <property type="term" value="P:NAD+ biosynthetic process"/>
    <property type="evidence" value="ECO:0007669"/>
    <property type="project" value="InterPro"/>
</dbReference>
<dbReference type="Pfam" id="PF13521">
    <property type="entry name" value="AAA_28"/>
    <property type="match status" value="1"/>
</dbReference>
<dbReference type="InterPro" id="IPR027417">
    <property type="entry name" value="P-loop_NTPase"/>
</dbReference>
<dbReference type="EMBL" id="RSFW01000014">
    <property type="protein sequence ID" value="RSD26900.1"/>
    <property type="molecule type" value="Genomic_DNA"/>
</dbReference>
<dbReference type="InterPro" id="IPR014729">
    <property type="entry name" value="Rossmann-like_a/b/a_fold"/>
</dbReference>
<dbReference type="SUPFAM" id="SSF52374">
    <property type="entry name" value="Nucleotidylyl transferase"/>
    <property type="match status" value="1"/>
</dbReference>
<dbReference type="PIRSF" id="PIRSF004776">
    <property type="entry name" value="NadR_NMNAT/RNK"/>
    <property type="match status" value="1"/>
</dbReference>